<dbReference type="InterPro" id="IPR011146">
    <property type="entry name" value="HIT-like"/>
</dbReference>
<evidence type="ECO:0000313" key="7">
    <source>
        <dbReference type="Proteomes" id="UP000317178"/>
    </source>
</evidence>
<name>A0A518CQF1_9PLAN</name>
<dbReference type="EC" id="2.7.7.53" evidence="6"/>
<gene>
    <name evidence="6" type="ORF">Pla110_31930</name>
</gene>
<dbReference type="PANTHER" id="PTHR42997:SF1">
    <property type="entry name" value="AP-4-A PHOSPHORYLASE"/>
    <property type="match status" value="1"/>
</dbReference>
<feature type="binding site" evidence="3">
    <location>
        <position position="58"/>
    </location>
    <ligand>
        <name>substrate</name>
    </ligand>
</feature>
<dbReference type="Gene3D" id="3.30.428.10">
    <property type="entry name" value="HIT-like"/>
    <property type="match status" value="1"/>
</dbReference>
<dbReference type="GO" id="GO:0000166">
    <property type="term" value="F:nucleotide binding"/>
    <property type="evidence" value="ECO:0007669"/>
    <property type="project" value="UniProtKB-KW"/>
</dbReference>
<evidence type="ECO:0000256" key="3">
    <source>
        <dbReference type="PIRSR" id="PIRSR639383-2"/>
    </source>
</evidence>
<feature type="domain" description="HIT" evidence="5">
    <location>
        <begin position="29"/>
        <end position="141"/>
    </location>
</feature>
<dbReference type="SUPFAM" id="SSF54197">
    <property type="entry name" value="HIT-like"/>
    <property type="match status" value="1"/>
</dbReference>
<dbReference type="KEGG" id="plon:Pla110_31930"/>
<feature type="short sequence motif" description="Histidine triad motif" evidence="4">
    <location>
        <begin position="126"/>
        <end position="130"/>
    </location>
</feature>
<dbReference type="RefSeq" id="WP_144996805.1">
    <property type="nucleotide sequence ID" value="NZ_CP036281.1"/>
</dbReference>
<evidence type="ECO:0000256" key="2">
    <source>
        <dbReference type="PIRSR" id="PIRSR639383-1"/>
    </source>
</evidence>
<proteinExistence type="predicted"/>
<evidence type="ECO:0000313" key="6">
    <source>
        <dbReference type="EMBL" id="QDU81452.1"/>
    </source>
</evidence>
<dbReference type="GO" id="GO:0003877">
    <property type="term" value="F:ATP:ADP adenylyltransferase activity"/>
    <property type="evidence" value="ECO:0007669"/>
    <property type="project" value="UniProtKB-EC"/>
</dbReference>
<dbReference type="InterPro" id="IPR036265">
    <property type="entry name" value="HIT-like_sf"/>
</dbReference>
<dbReference type="PANTHER" id="PTHR42997">
    <property type="entry name" value="HIT FAMILY HYDROLASE"/>
    <property type="match status" value="1"/>
</dbReference>
<evidence type="ECO:0000256" key="4">
    <source>
        <dbReference type="PROSITE-ProRule" id="PRU00464"/>
    </source>
</evidence>
<dbReference type="InterPro" id="IPR052908">
    <property type="entry name" value="AP-4-A_phosphorylase"/>
</dbReference>
<feature type="active site" description="Tele-AMP-histidine intermediate" evidence="2">
    <location>
        <position position="128"/>
    </location>
</feature>
<reference evidence="6 7" key="1">
    <citation type="submission" date="2019-02" db="EMBL/GenBank/DDBJ databases">
        <title>Deep-cultivation of Planctomycetes and their phenomic and genomic characterization uncovers novel biology.</title>
        <authorList>
            <person name="Wiegand S."/>
            <person name="Jogler M."/>
            <person name="Boedeker C."/>
            <person name="Pinto D."/>
            <person name="Vollmers J."/>
            <person name="Rivas-Marin E."/>
            <person name="Kohn T."/>
            <person name="Peeters S.H."/>
            <person name="Heuer A."/>
            <person name="Rast P."/>
            <person name="Oberbeckmann S."/>
            <person name="Bunk B."/>
            <person name="Jeske O."/>
            <person name="Meyerdierks A."/>
            <person name="Storesund J.E."/>
            <person name="Kallscheuer N."/>
            <person name="Luecker S."/>
            <person name="Lage O.M."/>
            <person name="Pohl T."/>
            <person name="Merkel B.J."/>
            <person name="Hornburger P."/>
            <person name="Mueller R.-W."/>
            <person name="Bruemmer F."/>
            <person name="Labrenz M."/>
            <person name="Spormann A.M."/>
            <person name="Op den Camp H."/>
            <person name="Overmann J."/>
            <person name="Amann R."/>
            <person name="Jetten M.S.M."/>
            <person name="Mascher T."/>
            <person name="Medema M.H."/>
            <person name="Devos D.P."/>
            <person name="Kaster A.-K."/>
            <person name="Ovreas L."/>
            <person name="Rohde M."/>
            <person name="Galperin M.Y."/>
            <person name="Jogler C."/>
        </authorList>
    </citation>
    <scope>NUCLEOTIDE SEQUENCE [LARGE SCALE GENOMIC DNA]</scope>
    <source>
        <strain evidence="6 7">Pla110</strain>
    </source>
</reference>
<keyword evidence="6" id="KW-0808">Transferase</keyword>
<organism evidence="6 7">
    <name type="scientific">Polystyrenella longa</name>
    <dbReference type="NCBI Taxonomy" id="2528007"/>
    <lineage>
        <taxon>Bacteria</taxon>
        <taxon>Pseudomonadati</taxon>
        <taxon>Planctomycetota</taxon>
        <taxon>Planctomycetia</taxon>
        <taxon>Planctomycetales</taxon>
        <taxon>Planctomycetaceae</taxon>
        <taxon>Polystyrenella</taxon>
    </lineage>
</organism>
<dbReference type="Pfam" id="PF01230">
    <property type="entry name" value="HIT"/>
    <property type="match status" value="1"/>
</dbReference>
<dbReference type="PROSITE" id="PS51084">
    <property type="entry name" value="HIT_2"/>
    <property type="match status" value="1"/>
</dbReference>
<dbReference type="OrthoDB" id="9784774at2"/>
<dbReference type="Proteomes" id="UP000317178">
    <property type="component" value="Chromosome"/>
</dbReference>
<dbReference type="CDD" id="cd01275">
    <property type="entry name" value="FHIT"/>
    <property type="match status" value="1"/>
</dbReference>
<keyword evidence="7" id="KW-1185">Reference proteome</keyword>
<evidence type="ECO:0000256" key="1">
    <source>
        <dbReference type="ARBA" id="ARBA00022741"/>
    </source>
</evidence>
<dbReference type="InterPro" id="IPR039383">
    <property type="entry name" value="FHIT"/>
</dbReference>
<sequence>MTDQHLWAPWRHSYITSDEAPEPVSSGCFLCDYLQQPEDQDRCNLILSRGEHCVVLLNRYPYNNGHLLVAPLRHQSKLSGLTPDEHLECMNLLVQLSNIISEQMNADGFNIGLNVGKVAGAGLPAHLHWHLVPRWNGDNNFMSVTAGTKVISQSLDSLYELLSRNLSD</sequence>
<dbReference type="EMBL" id="CP036281">
    <property type="protein sequence ID" value="QDU81452.1"/>
    <property type="molecule type" value="Genomic_DNA"/>
</dbReference>
<keyword evidence="1" id="KW-0547">Nucleotide-binding</keyword>
<keyword evidence="6" id="KW-0548">Nucleotidyltransferase</keyword>
<feature type="binding site" evidence="3">
    <location>
        <position position="130"/>
    </location>
    <ligand>
        <name>substrate</name>
    </ligand>
</feature>
<dbReference type="AlphaFoldDB" id="A0A518CQF1"/>
<accession>A0A518CQF1</accession>
<protein>
    <submittedName>
        <fullName evidence="6">AP-4-A phosphorylase</fullName>
        <ecNumber evidence="6">2.7.7.53</ecNumber>
    </submittedName>
</protein>
<evidence type="ECO:0000259" key="5">
    <source>
        <dbReference type="PROSITE" id="PS51084"/>
    </source>
</evidence>